<sequence length="60" mass="6937">MVEDWYNLRNGWGYAEFVSVAQLTKAYLDKEGSLNVEIEFDVVSETKYSFKRPQGGGRAW</sequence>
<protein>
    <submittedName>
        <fullName evidence="1">Uncharacterized protein</fullName>
    </submittedName>
</protein>
<keyword evidence="2" id="KW-1185">Reference proteome</keyword>
<evidence type="ECO:0000313" key="1">
    <source>
        <dbReference type="EMBL" id="CAH2053058.1"/>
    </source>
</evidence>
<dbReference type="AlphaFoldDB" id="A0AAU9RWY0"/>
<proteinExistence type="predicted"/>
<evidence type="ECO:0000313" key="2">
    <source>
        <dbReference type="Proteomes" id="UP000836841"/>
    </source>
</evidence>
<name>A0AAU9RWY0_THLAR</name>
<gene>
    <name evidence="1" type="ORF">TAV2_LOCUS10517</name>
</gene>
<accession>A0AAU9RWY0</accession>
<organism evidence="1 2">
    <name type="scientific">Thlaspi arvense</name>
    <name type="common">Field penny-cress</name>
    <dbReference type="NCBI Taxonomy" id="13288"/>
    <lineage>
        <taxon>Eukaryota</taxon>
        <taxon>Viridiplantae</taxon>
        <taxon>Streptophyta</taxon>
        <taxon>Embryophyta</taxon>
        <taxon>Tracheophyta</taxon>
        <taxon>Spermatophyta</taxon>
        <taxon>Magnoliopsida</taxon>
        <taxon>eudicotyledons</taxon>
        <taxon>Gunneridae</taxon>
        <taxon>Pentapetalae</taxon>
        <taxon>rosids</taxon>
        <taxon>malvids</taxon>
        <taxon>Brassicales</taxon>
        <taxon>Brassicaceae</taxon>
        <taxon>Thlaspideae</taxon>
        <taxon>Thlaspi</taxon>
    </lineage>
</organism>
<reference evidence="1 2" key="1">
    <citation type="submission" date="2022-03" db="EMBL/GenBank/DDBJ databases">
        <authorList>
            <person name="Nunn A."/>
            <person name="Chopra R."/>
            <person name="Nunn A."/>
            <person name="Contreras Garrido A."/>
        </authorList>
    </citation>
    <scope>NUCLEOTIDE SEQUENCE [LARGE SCALE GENOMIC DNA]</scope>
</reference>
<dbReference type="EMBL" id="OU466859">
    <property type="protein sequence ID" value="CAH2053058.1"/>
    <property type="molecule type" value="Genomic_DNA"/>
</dbReference>
<dbReference type="Proteomes" id="UP000836841">
    <property type="component" value="Chromosome 3"/>
</dbReference>
<dbReference type="SUPFAM" id="SSF49599">
    <property type="entry name" value="TRAF domain-like"/>
    <property type="match status" value="1"/>
</dbReference>